<sequence length="109" mass="12207">MSKMADMDQTIKDLRDAAAAINDAADWLYKQFSGTTEEPAPEPEAPQAESEKKELKLEDVRKVLAERSRAGYTAQIRELLHKYGASKLSAVDPNDYEALLFDVEGLNEF</sequence>
<feature type="region of interest" description="Disordered" evidence="1">
    <location>
        <begin position="32"/>
        <end position="54"/>
    </location>
</feature>
<dbReference type="Proteomes" id="UP000295726">
    <property type="component" value="Unassembled WGS sequence"/>
</dbReference>
<gene>
    <name evidence="2" type="ORF">EDD59_106121</name>
</gene>
<protein>
    <recommendedName>
        <fullName evidence="4">DNA ligase</fullName>
    </recommendedName>
</protein>
<dbReference type="EMBL" id="SLZZ01000006">
    <property type="protein sequence ID" value="TCS80295.1"/>
    <property type="molecule type" value="Genomic_DNA"/>
</dbReference>
<comment type="caution">
    <text evidence="2">The sequence shown here is derived from an EMBL/GenBank/DDBJ whole genome shotgun (WGS) entry which is preliminary data.</text>
</comment>
<evidence type="ECO:0000313" key="3">
    <source>
        <dbReference type="Proteomes" id="UP000295726"/>
    </source>
</evidence>
<proteinExistence type="predicted"/>
<evidence type="ECO:0000256" key="1">
    <source>
        <dbReference type="SAM" id="MobiDB-lite"/>
    </source>
</evidence>
<dbReference type="RefSeq" id="WP_132379972.1">
    <property type="nucleotide sequence ID" value="NZ_SLZZ01000006.1"/>
</dbReference>
<keyword evidence="3" id="KW-1185">Reference proteome</keyword>
<organism evidence="2 3">
    <name type="scientific">Muricomes intestini</name>
    <dbReference type="NCBI Taxonomy" id="1796634"/>
    <lineage>
        <taxon>Bacteria</taxon>
        <taxon>Bacillati</taxon>
        <taxon>Bacillota</taxon>
        <taxon>Clostridia</taxon>
        <taxon>Lachnospirales</taxon>
        <taxon>Lachnospiraceae</taxon>
        <taxon>Muricomes</taxon>
    </lineage>
</organism>
<name>A0A4R3KBA9_9FIRM</name>
<dbReference type="AlphaFoldDB" id="A0A4R3KBA9"/>
<evidence type="ECO:0008006" key="4">
    <source>
        <dbReference type="Google" id="ProtNLM"/>
    </source>
</evidence>
<dbReference type="OrthoDB" id="1667378at2"/>
<evidence type="ECO:0000313" key="2">
    <source>
        <dbReference type="EMBL" id="TCS80295.1"/>
    </source>
</evidence>
<accession>A0A4R3KBA9</accession>
<reference evidence="2 3" key="1">
    <citation type="submission" date="2019-03" db="EMBL/GenBank/DDBJ databases">
        <title>Genomic Encyclopedia of Type Strains, Phase IV (KMG-IV): sequencing the most valuable type-strain genomes for metagenomic binning, comparative biology and taxonomic classification.</title>
        <authorList>
            <person name="Goeker M."/>
        </authorList>
    </citation>
    <scope>NUCLEOTIDE SEQUENCE [LARGE SCALE GENOMIC DNA]</scope>
    <source>
        <strain evidence="2 3">DSM 29489</strain>
    </source>
</reference>